<dbReference type="EMBL" id="CAJNNV010028471">
    <property type="protein sequence ID" value="CAE8624721.1"/>
    <property type="molecule type" value="Genomic_DNA"/>
</dbReference>
<sequence>MVFFHQFLTWQSANPIADAKEGRHLEVSGKTAFANFSRAAKRRDETAQLYRDFEEQEEDEDQNAGLEEAEAEDEAAPDEVVPEEIVSEEENEEERLAEVEGHSPHEEA</sequence>
<name>A0A813GHI8_POLGL</name>
<evidence type="ECO:0000313" key="2">
    <source>
        <dbReference type="EMBL" id="CAE8624721.1"/>
    </source>
</evidence>
<evidence type="ECO:0000256" key="1">
    <source>
        <dbReference type="SAM" id="MobiDB-lite"/>
    </source>
</evidence>
<evidence type="ECO:0000313" key="3">
    <source>
        <dbReference type="Proteomes" id="UP000654075"/>
    </source>
</evidence>
<organism evidence="2 3">
    <name type="scientific">Polarella glacialis</name>
    <name type="common">Dinoflagellate</name>
    <dbReference type="NCBI Taxonomy" id="89957"/>
    <lineage>
        <taxon>Eukaryota</taxon>
        <taxon>Sar</taxon>
        <taxon>Alveolata</taxon>
        <taxon>Dinophyceae</taxon>
        <taxon>Suessiales</taxon>
        <taxon>Suessiaceae</taxon>
        <taxon>Polarella</taxon>
    </lineage>
</organism>
<gene>
    <name evidence="2" type="ORF">PGLA1383_LOCUS41826</name>
</gene>
<comment type="caution">
    <text evidence="2">The sequence shown here is derived from an EMBL/GenBank/DDBJ whole genome shotgun (WGS) entry which is preliminary data.</text>
</comment>
<dbReference type="Proteomes" id="UP000654075">
    <property type="component" value="Unassembled WGS sequence"/>
</dbReference>
<feature type="compositionally biased region" description="Basic and acidic residues" evidence="1">
    <location>
        <begin position="94"/>
        <end position="108"/>
    </location>
</feature>
<reference evidence="2" key="1">
    <citation type="submission" date="2021-02" db="EMBL/GenBank/DDBJ databases">
        <authorList>
            <person name="Dougan E. K."/>
            <person name="Rhodes N."/>
            <person name="Thang M."/>
            <person name="Chan C."/>
        </authorList>
    </citation>
    <scope>NUCLEOTIDE SEQUENCE</scope>
</reference>
<proteinExistence type="predicted"/>
<keyword evidence="3" id="KW-1185">Reference proteome</keyword>
<protein>
    <submittedName>
        <fullName evidence="2">Uncharacterized protein</fullName>
    </submittedName>
</protein>
<dbReference type="AlphaFoldDB" id="A0A813GHI8"/>
<feature type="compositionally biased region" description="Acidic residues" evidence="1">
    <location>
        <begin position="54"/>
        <end position="93"/>
    </location>
</feature>
<feature type="region of interest" description="Disordered" evidence="1">
    <location>
        <begin position="53"/>
        <end position="108"/>
    </location>
</feature>
<accession>A0A813GHI8</accession>